<comment type="caution">
    <text evidence="3">The sequence shown here is derived from an EMBL/GenBank/DDBJ whole genome shotgun (WGS) entry which is preliminary data.</text>
</comment>
<dbReference type="GO" id="GO:0005829">
    <property type="term" value="C:cytosol"/>
    <property type="evidence" value="ECO:0007669"/>
    <property type="project" value="TreeGrafter"/>
</dbReference>
<accession>A0A7J9H7L7</accession>
<dbReference type="AlphaFoldDB" id="A0A7J9H7L7"/>
<dbReference type="OrthoDB" id="339151at2759"/>
<dbReference type="PROSITE" id="PS50177">
    <property type="entry name" value="NTF2_DOMAIN"/>
    <property type="match status" value="1"/>
</dbReference>
<dbReference type="InterPro" id="IPR032710">
    <property type="entry name" value="NTF2-like_dom_sf"/>
</dbReference>
<dbReference type="InterPro" id="IPR039539">
    <property type="entry name" value="Ras_GTPase_bind_prot"/>
</dbReference>
<protein>
    <recommendedName>
        <fullName evidence="2">NTF2 domain-containing protein</fullName>
    </recommendedName>
</protein>
<evidence type="ECO:0000256" key="1">
    <source>
        <dbReference type="ARBA" id="ARBA00022884"/>
    </source>
</evidence>
<dbReference type="Pfam" id="PF02136">
    <property type="entry name" value="NTF2"/>
    <property type="match status" value="1"/>
</dbReference>
<dbReference type="GO" id="GO:1990904">
    <property type="term" value="C:ribonucleoprotein complex"/>
    <property type="evidence" value="ECO:0007669"/>
    <property type="project" value="TreeGrafter"/>
</dbReference>
<sequence length="79" mass="9030">MAMQEGNPAGTPSAQVVGNAFVEQYYHILHQSPNLVHRFYQDSSCLSRPDMYGNMTTVTTMQVSPHWERCYICFWAGNQ</sequence>
<evidence type="ECO:0000259" key="2">
    <source>
        <dbReference type="PROSITE" id="PS50177"/>
    </source>
</evidence>
<evidence type="ECO:0000313" key="3">
    <source>
        <dbReference type="EMBL" id="MBA0805819.1"/>
    </source>
</evidence>
<reference evidence="3 4" key="1">
    <citation type="journal article" date="2019" name="Genome Biol. Evol.">
        <title>Insights into the evolution of the New World diploid cottons (Gossypium, subgenus Houzingenia) based on genome sequencing.</title>
        <authorList>
            <person name="Grover C.E."/>
            <person name="Arick M.A. 2nd"/>
            <person name="Thrash A."/>
            <person name="Conover J.L."/>
            <person name="Sanders W.S."/>
            <person name="Peterson D.G."/>
            <person name="Frelichowski J.E."/>
            <person name="Scheffler J.A."/>
            <person name="Scheffler B.E."/>
            <person name="Wendel J.F."/>
        </authorList>
    </citation>
    <scope>NUCLEOTIDE SEQUENCE [LARGE SCALE GENOMIC DNA]</scope>
    <source>
        <strain evidence="3">0</strain>
        <tissue evidence="3">Leaf</tissue>
    </source>
</reference>
<dbReference type="EMBL" id="JABFAD010000008">
    <property type="protein sequence ID" value="MBA0805819.1"/>
    <property type="molecule type" value="Genomic_DNA"/>
</dbReference>
<dbReference type="PANTHER" id="PTHR10693">
    <property type="entry name" value="RAS GTPASE-ACTIVATING PROTEIN-BINDING PROTEIN"/>
    <property type="match status" value="1"/>
</dbReference>
<dbReference type="InterPro" id="IPR002075">
    <property type="entry name" value="NTF2_dom"/>
</dbReference>
<keyword evidence="4" id="KW-1185">Reference proteome</keyword>
<dbReference type="GO" id="GO:0003729">
    <property type="term" value="F:mRNA binding"/>
    <property type="evidence" value="ECO:0007669"/>
    <property type="project" value="TreeGrafter"/>
</dbReference>
<dbReference type="Proteomes" id="UP000593560">
    <property type="component" value="Unassembled WGS sequence"/>
</dbReference>
<dbReference type="Gene3D" id="3.10.450.50">
    <property type="match status" value="1"/>
</dbReference>
<dbReference type="SUPFAM" id="SSF54427">
    <property type="entry name" value="NTF2-like"/>
    <property type="match status" value="1"/>
</dbReference>
<keyword evidence="1" id="KW-0694">RNA-binding</keyword>
<proteinExistence type="predicted"/>
<name>A0A7J9H7L7_9ROSI</name>
<feature type="domain" description="NTF2" evidence="2">
    <location>
        <begin position="17"/>
        <end position="79"/>
    </location>
</feature>
<dbReference type="PANTHER" id="PTHR10693:SF75">
    <property type="entry name" value="NUCLEAR TRANSPORT FACTOR 2"/>
    <property type="match status" value="1"/>
</dbReference>
<dbReference type="InterPro" id="IPR018222">
    <property type="entry name" value="Nuclear_transport_factor_2_euk"/>
</dbReference>
<organism evidence="3 4">
    <name type="scientific">Gossypium harknessii</name>
    <dbReference type="NCBI Taxonomy" id="34285"/>
    <lineage>
        <taxon>Eukaryota</taxon>
        <taxon>Viridiplantae</taxon>
        <taxon>Streptophyta</taxon>
        <taxon>Embryophyta</taxon>
        <taxon>Tracheophyta</taxon>
        <taxon>Spermatophyta</taxon>
        <taxon>Magnoliopsida</taxon>
        <taxon>eudicotyledons</taxon>
        <taxon>Gunneridae</taxon>
        <taxon>Pentapetalae</taxon>
        <taxon>rosids</taxon>
        <taxon>malvids</taxon>
        <taxon>Malvales</taxon>
        <taxon>Malvaceae</taxon>
        <taxon>Malvoideae</taxon>
        <taxon>Gossypium</taxon>
    </lineage>
</organism>
<gene>
    <name evidence="3" type="ORF">Gohar_005308</name>
</gene>
<evidence type="ECO:0000313" key="4">
    <source>
        <dbReference type="Proteomes" id="UP000593560"/>
    </source>
</evidence>